<dbReference type="Proteomes" id="UP000253562">
    <property type="component" value="Unassembled WGS sequence"/>
</dbReference>
<sequence>MFSRRSIRRGSALLEFALVSLVSYLLLAAILTFGSIIWIGNTLQQAVDVGAQEIARMPFPPAGDLGLGQIETTPAPDSVVNDQMFKNKIYDEEWLVIEPEQLGGLSFSQFADQNLPLINRLLATVYIFDNVNGVYRYPGAIVTNENNEQTILIPVVHSDDTVSWVAPVEEMRVPDLGIGPFNIALNVPASSLPPNFEPGVVALRINYPYQSASMSGFGESSGTPPHRGNIGNPIIADDSALTEEDSGRYSLVVSDNDYVANQPNIHSGKFGLGTQGALPYENVREFGVRPYRKIISVQAIYRREVFAQ</sequence>
<dbReference type="OrthoDB" id="290987at2"/>
<evidence type="ECO:0000256" key="1">
    <source>
        <dbReference type="SAM" id="Phobius"/>
    </source>
</evidence>
<organism evidence="3 4">
    <name type="scientific">Bremerella cremea</name>
    <dbReference type="NCBI Taxonomy" id="1031537"/>
    <lineage>
        <taxon>Bacteria</taxon>
        <taxon>Pseudomonadati</taxon>
        <taxon>Planctomycetota</taxon>
        <taxon>Planctomycetia</taxon>
        <taxon>Pirellulales</taxon>
        <taxon>Pirellulaceae</taxon>
        <taxon>Bremerella</taxon>
    </lineage>
</organism>
<dbReference type="Pfam" id="PF07811">
    <property type="entry name" value="TadE"/>
    <property type="match status" value="1"/>
</dbReference>
<feature type="domain" description="TadE-like" evidence="2">
    <location>
        <begin position="10"/>
        <end position="51"/>
    </location>
</feature>
<reference evidence="3 4" key="1">
    <citation type="submission" date="2018-07" db="EMBL/GenBank/DDBJ databases">
        <title>Comparative genomes isolates from brazilian mangrove.</title>
        <authorList>
            <person name="De Araujo J.E."/>
            <person name="Taketani R.G."/>
            <person name="Silva M.C.P."/>
            <person name="Lourenco M.V."/>
            <person name="Oliveira V.M."/>
            <person name="Andreote F.D."/>
        </authorList>
    </citation>
    <scope>NUCLEOTIDE SEQUENCE [LARGE SCALE GENOMIC DNA]</scope>
    <source>
        <strain evidence="3 4">HEX PRIS-MGV</strain>
    </source>
</reference>
<name>A0A368KPF2_9BACT</name>
<proteinExistence type="predicted"/>
<evidence type="ECO:0000259" key="2">
    <source>
        <dbReference type="Pfam" id="PF07811"/>
    </source>
</evidence>
<keyword evidence="1" id="KW-0812">Transmembrane</keyword>
<evidence type="ECO:0000313" key="4">
    <source>
        <dbReference type="Proteomes" id="UP000253562"/>
    </source>
</evidence>
<gene>
    <name evidence="3" type="ORF">DTL42_19460</name>
</gene>
<keyword evidence="1" id="KW-0472">Membrane</keyword>
<dbReference type="InterPro" id="IPR012495">
    <property type="entry name" value="TadE-like_dom"/>
</dbReference>
<dbReference type="EMBL" id="QPEX01000042">
    <property type="protein sequence ID" value="RCS42318.1"/>
    <property type="molecule type" value="Genomic_DNA"/>
</dbReference>
<dbReference type="AlphaFoldDB" id="A0A368KPF2"/>
<evidence type="ECO:0000313" key="3">
    <source>
        <dbReference type="EMBL" id="RCS42318.1"/>
    </source>
</evidence>
<comment type="caution">
    <text evidence="3">The sequence shown here is derived from an EMBL/GenBank/DDBJ whole genome shotgun (WGS) entry which is preliminary data.</text>
</comment>
<accession>A0A368KPF2</accession>
<protein>
    <recommendedName>
        <fullName evidence="2">TadE-like domain-containing protein</fullName>
    </recommendedName>
</protein>
<keyword evidence="1" id="KW-1133">Transmembrane helix</keyword>
<feature type="transmembrane region" description="Helical" evidence="1">
    <location>
        <begin position="12"/>
        <end position="39"/>
    </location>
</feature>